<dbReference type="Proteomes" id="UP000199517">
    <property type="component" value="Unassembled WGS sequence"/>
</dbReference>
<dbReference type="EMBL" id="FOMQ01000019">
    <property type="protein sequence ID" value="SFE21803.1"/>
    <property type="molecule type" value="Genomic_DNA"/>
</dbReference>
<name>A0A1I1YUG9_9BURK</name>
<dbReference type="Pfam" id="PF07730">
    <property type="entry name" value="HisKA_3"/>
    <property type="match status" value="1"/>
</dbReference>
<dbReference type="InterPro" id="IPR011006">
    <property type="entry name" value="CheY-like_superfamily"/>
</dbReference>
<dbReference type="Gene3D" id="1.20.5.1930">
    <property type="match status" value="1"/>
</dbReference>
<evidence type="ECO:0000256" key="2">
    <source>
        <dbReference type="ARBA" id="ARBA00022777"/>
    </source>
</evidence>
<proteinExistence type="predicted"/>
<dbReference type="Pfam" id="PF00072">
    <property type="entry name" value="Response_reg"/>
    <property type="match status" value="1"/>
</dbReference>
<evidence type="ECO:0000256" key="5">
    <source>
        <dbReference type="SAM" id="Coils"/>
    </source>
</evidence>
<sequence length="338" mass="37382">MYEIRHADTMESFIAWLGAERFNLILADYRLPGFTALDAWQFVEGRGDAPPFVLLSGAIGEAAAVDAIRLGMSDYLLKDDMGRLPRVIDRAIEVHEARKAREQATRELAASERRLAELTEHLQSSIEKERAAIAREIHDDIGGALTAVRFDMGWIARHTGEDAVRQHAESATEMLQHAIGASQRIMMNLRPPILDQGLVAAVQWLAESFERRTGIPTRVHANRDTMEVSSDIQLVAYRTAQEALTNISKYAEAKQVTIDLSDSERVLTLEVTDDGRGMEPAVRHKPKSFGLKGLQERARTVGGWLDISSQPGRGTSVIVSVPLDGQDGLHTADRGEVQ</sequence>
<keyword evidence="9" id="KW-1185">Reference proteome</keyword>
<dbReference type="SUPFAM" id="SSF52172">
    <property type="entry name" value="CheY-like"/>
    <property type="match status" value="1"/>
</dbReference>
<feature type="modified residue" description="4-aspartylphosphate" evidence="4">
    <location>
        <position position="28"/>
    </location>
</feature>
<dbReference type="Pfam" id="PF02518">
    <property type="entry name" value="HATPase_c"/>
    <property type="match status" value="1"/>
</dbReference>
<dbReference type="InterPro" id="IPR050482">
    <property type="entry name" value="Sensor_HK_TwoCompSys"/>
</dbReference>
<protein>
    <submittedName>
        <fullName evidence="8">Signal transduction histidine kinase</fullName>
    </submittedName>
</protein>
<dbReference type="InterPro" id="IPR001789">
    <property type="entry name" value="Sig_transdc_resp-reg_receiver"/>
</dbReference>
<keyword evidence="4" id="KW-0597">Phosphoprotein</keyword>
<reference evidence="9" key="1">
    <citation type="submission" date="2016-10" db="EMBL/GenBank/DDBJ databases">
        <authorList>
            <person name="Varghese N."/>
            <person name="Submissions S."/>
        </authorList>
    </citation>
    <scope>NUCLEOTIDE SEQUENCE [LARGE SCALE GENOMIC DNA]</scope>
    <source>
        <strain evidence="9">DSM 7481</strain>
    </source>
</reference>
<dbReference type="Gene3D" id="3.30.565.10">
    <property type="entry name" value="Histidine kinase-like ATPase, C-terminal domain"/>
    <property type="match status" value="1"/>
</dbReference>
<dbReference type="STRING" id="32040.SAMN04489710_11963"/>
<feature type="domain" description="Histidine kinase" evidence="6">
    <location>
        <begin position="238"/>
        <end position="325"/>
    </location>
</feature>
<keyword evidence="1" id="KW-0808">Transferase</keyword>
<dbReference type="InterPro" id="IPR011712">
    <property type="entry name" value="Sig_transdc_His_kin_sub3_dim/P"/>
</dbReference>
<feature type="coiled-coil region" evidence="5">
    <location>
        <begin position="94"/>
        <end position="128"/>
    </location>
</feature>
<organism evidence="8 9">
    <name type="scientific">Paracidovorax konjaci</name>
    <dbReference type="NCBI Taxonomy" id="32040"/>
    <lineage>
        <taxon>Bacteria</taxon>
        <taxon>Pseudomonadati</taxon>
        <taxon>Pseudomonadota</taxon>
        <taxon>Betaproteobacteria</taxon>
        <taxon>Burkholderiales</taxon>
        <taxon>Comamonadaceae</taxon>
        <taxon>Paracidovorax</taxon>
    </lineage>
</organism>
<dbReference type="InterPro" id="IPR003594">
    <property type="entry name" value="HATPase_dom"/>
</dbReference>
<dbReference type="PROSITE" id="PS50109">
    <property type="entry name" value="HIS_KIN"/>
    <property type="match status" value="1"/>
</dbReference>
<dbReference type="PANTHER" id="PTHR24421:SF59">
    <property type="entry name" value="OXYGEN SENSOR HISTIDINE KINASE NREB"/>
    <property type="match status" value="1"/>
</dbReference>
<dbReference type="PROSITE" id="PS50110">
    <property type="entry name" value="RESPONSE_REGULATORY"/>
    <property type="match status" value="1"/>
</dbReference>
<keyword evidence="3" id="KW-0902">Two-component regulatory system</keyword>
<evidence type="ECO:0000256" key="3">
    <source>
        <dbReference type="ARBA" id="ARBA00023012"/>
    </source>
</evidence>
<dbReference type="SMART" id="SM00387">
    <property type="entry name" value="HATPase_c"/>
    <property type="match status" value="1"/>
</dbReference>
<dbReference type="CDD" id="cd16917">
    <property type="entry name" value="HATPase_UhpB-NarQ-NarX-like"/>
    <property type="match status" value="1"/>
</dbReference>
<gene>
    <name evidence="8" type="ORF">SAMN04489710_11963</name>
</gene>
<dbReference type="SUPFAM" id="SSF55874">
    <property type="entry name" value="ATPase domain of HSP90 chaperone/DNA topoisomerase II/histidine kinase"/>
    <property type="match status" value="1"/>
</dbReference>
<dbReference type="Gene3D" id="3.40.50.2300">
    <property type="match status" value="1"/>
</dbReference>
<dbReference type="GO" id="GO:0016020">
    <property type="term" value="C:membrane"/>
    <property type="evidence" value="ECO:0007669"/>
    <property type="project" value="InterPro"/>
</dbReference>
<evidence type="ECO:0000313" key="8">
    <source>
        <dbReference type="EMBL" id="SFE21803.1"/>
    </source>
</evidence>
<dbReference type="GO" id="GO:0000155">
    <property type="term" value="F:phosphorelay sensor kinase activity"/>
    <property type="evidence" value="ECO:0007669"/>
    <property type="project" value="InterPro"/>
</dbReference>
<keyword evidence="2 8" id="KW-0418">Kinase</keyword>
<feature type="domain" description="Response regulatory" evidence="7">
    <location>
        <begin position="1"/>
        <end position="93"/>
    </location>
</feature>
<dbReference type="AlphaFoldDB" id="A0A1I1YUG9"/>
<evidence type="ECO:0000256" key="4">
    <source>
        <dbReference type="PROSITE-ProRule" id="PRU00169"/>
    </source>
</evidence>
<accession>A0A1I1YUG9</accession>
<dbReference type="CDD" id="cd00156">
    <property type="entry name" value="REC"/>
    <property type="match status" value="1"/>
</dbReference>
<dbReference type="InterPro" id="IPR036890">
    <property type="entry name" value="HATPase_C_sf"/>
</dbReference>
<evidence type="ECO:0000259" key="6">
    <source>
        <dbReference type="PROSITE" id="PS50109"/>
    </source>
</evidence>
<evidence type="ECO:0000313" key="9">
    <source>
        <dbReference type="Proteomes" id="UP000199517"/>
    </source>
</evidence>
<keyword evidence="5" id="KW-0175">Coiled coil</keyword>
<evidence type="ECO:0000259" key="7">
    <source>
        <dbReference type="PROSITE" id="PS50110"/>
    </source>
</evidence>
<evidence type="ECO:0000256" key="1">
    <source>
        <dbReference type="ARBA" id="ARBA00022679"/>
    </source>
</evidence>
<dbReference type="PANTHER" id="PTHR24421">
    <property type="entry name" value="NITRATE/NITRITE SENSOR PROTEIN NARX-RELATED"/>
    <property type="match status" value="1"/>
</dbReference>
<dbReference type="GO" id="GO:0046983">
    <property type="term" value="F:protein dimerization activity"/>
    <property type="evidence" value="ECO:0007669"/>
    <property type="project" value="InterPro"/>
</dbReference>
<dbReference type="InterPro" id="IPR005467">
    <property type="entry name" value="His_kinase_dom"/>
</dbReference>